<sequence length="414" mass="46917">MERHAVVTEVTQDAVSAATLQKVRLKMKNLTLHQHGTFSNVYRGTLVEPGGPMEVAIKKTWPEPYGDPISFEGAFLRGADRPGHKNIMQLLYTFRNDKETWSRACESFVFELMPFNLGQLIKSKEAIEKTDVKLYAWQLFSGLLYLEKNLIIHRDLKPVNVLVDPEKGILKITDFGSAKVVVPEHPSTFYQVTRFYRPPELILRSTRYDTTVDVWSAGCVLGEMLKRMVLFPGRDTYETLKLIVTILGSPKPEDVVAMKVTKKFVGAPVAPAGVKMLLPKSDDETLRVMEQLLVYDPQKRLRGQKFLEHPWFEEIFRPGARRKSGQPIAQIITVSDRAAVRDPWVVSKFTRMQQAAERLRRDKKLEYSHGSRSTGQLKPGNEAVKRAVSADCRPARAVSEEGKKEKIPSPDAIV</sequence>
<dbReference type="GO" id="GO:0070507">
    <property type="term" value="P:regulation of microtubule cytoskeleton organization"/>
    <property type="evidence" value="ECO:0007669"/>
    <property type="project" value="TreeGrafter"/>
</dbReference>
<dbReference type="PANTHER" id="PTHR24057">
    <property type="entry name" value="GLYCOGEN SYNTHASE KINASE-3 ALPHA"/>
    <property type="match status" value="1"/>
</dbReference>
<keyword evidence="3" id="KW-0808">Transferase</keyword>
<dbReference type="GO" id="GO:0004674">
    <property type="term" value="F:protein serine/threonine kinase activity"/>
    <property type="evidence" value="ECO:0007669"/>
    <property type="project" value="UniProtKB-KW"/>
</dbReference>
<dbReference type="SMART" id="SM00220">
    <property type="entry name" value="S_TKc"/>
    <property type="match status" value="1"/>
</dbReference>
<dbReference type="InterPro" id="IPR011009">
    <property type="entry name" value="Kinase-like_dom_sf"/>
</dbReference>
<reference evidence="9" key="1">
    <citation type="submission" date="2023-06" db="EMBL/GenBank/DDBJ databases">
        <authorList>
            <person name="Delattre M."/>
        </authorList>
    </citation>
    <scope>NUCLEOTIDE SEQUENCE</scope>
    <source>
        <strain evidence="9">AF72</strain>
    </source>
</reference>
<dbReference type="Gene3D" id="1.10.510.10">
    <property type="entry name" value="Transferase(Phosphotransferase) domain 1"/>
    <property type="match status" value="1"/>
</dbReference>
<dbReference type="GO" id="GO:0007165">
    <property type="term" value="P:signal transduction"/>
    <property type="evidence" value="ECO:0007669"/>
    <property type="project" value="TreeGrafter"/>
</dbReference>
<evidence type="ECO:0000256" key="5">
    <source>
        <dbReference type="ARBA" id="ARBA00022777"/>
    </source>
</evidence>
<dbReference type="Gene3D" id="3.30.200.20">
    <property type="entry name" value="Phosphorylase Kinase, domain 1"/>
    <property type="match status" value="1"/>
</dbReference>
<dbReference type="GO" id="GO:0032436">
    <property type="term" value="P:positive regulation of proteasomal ubiquitin-dependent protein catabolic process"/>
    <property type="evidence" value="ECO:0007669"/>
    <property type="project" value="TreeGrafter"/>
</dbReference>
<keyword evidence="10" id="KW-1185">Reference proteome</keyword>
<evidence type="ECO:0000256" key="4">
    <source>
        <dbReference type="ARBA" id="ARBA00022741"/>
    </source>
</evidence>
<dbReference type="GO" id="GO:0090090">
    <property type="term" value="P:negative regulation of canonical Wnt signaling pathway"/>
    <property type="evidence" value="ECO:0007669"/>
    <property type="project" value="TreeGrafter"/>
</dbReference>
<protein>
    <recommendedName>
        <fullName evidence="8">Protein kinase domain-containing protein</fullName>
    </recommendedName>
</protein>
<feature type="region of interest" description="Disordered" evidence="7">
    <location>
        <begin position="360"/>
        <end position="414"/>
    </location>
</feature>
<dbReference type="InterPro" id="IPR008271">
    <property type="entry name" value="Ser/Thr_kinase_AS"/>
</dbReference>
<keyword evidence="5" id="KW-0418">Kinase</keyword>
<feature type="compositionally biased region" description="Basic and acidic residues" evidence="7">
    <location>
        <begin position="360"/>
        <end position="369"/>
    </location>
</feature>
<dbReference type="GO" id="GO:0005829">
    <property type="term" value="C:cytosol"/>
    <property type="evidence" value="ECO:0007669"/>
    <property type="project" value="TreeGrafter"/>
</dbReference>
<dbReference type="Pfam" id="PF00069">
    <property type="entry name" value="Pkinase"/>
    <property type="match status" value="1"/>
</dbReference>
<feature type="non-terminal residue" evidence="9">
    <location>
        <position position="414"/>
    </location>
</feature>
<dbReference type="Proteomes" id="UP001177023">
    <property type="component" value="Unassembled WGS sequence"/>
</dbReference>
<dbReference type="GO" id="GO:0030424">
    <property type="term" value="C:axon"/>
    <property type="evidence" value="ECO:0007669"/>
    <property type="project" value="TreeGrafter"/>
</dbReference>
<feature type="compositionally biased region" description="Basic and acidic residues" evidence="7">
    <location>
        <begin position="398"/>
        <end position="408"/>
    </location>
</feature>
<dbReference type="SUPFAM" id="SSF56112">
    <property type="entry name" value="Protein kinase-like (PK-like)"/>
    <property type="match status" value="1"/>
</dbReference>
<evidence type="ECO:0000256" key="3">
    <source>
        <dbReference type="ARBA" id="ARBA00022679"/>
    </source>
</evidence>
<proteinExistence type="inferred from homology"/>
<dbReference type="EMBL" id="CATQJA010002709">
    <property type="protein sequence ID" value="CAJ0586896.1"/>
    <property type="molecule type" value="Genomic_DNA"/>
</dbReference>
<dbReference type="GO" id="GO:0005524">
    <property type="term" value="F:ATP binding"/>
    <property type="evidence" value="ECO:0007669"/>
    <property type="project" value="UniProtKB-KW"/>
</dbReference>
<keyword evidence="6" id="KW-0067">ATP-binding</keyword>
<dbReference type="GO" id="GO:0030154">
    <property type="term" value="P:cell differentiation"/>
    <property type="evidence" value="ECO:0007669"/>
    <property type="project" value="TreeGrafter"/>
</dbReference>
<keyword evidence="4" id="KW-0547">Nucleotide-binding</keyword>
<dbReference type="InterPro" id="IPR050591">
    <property type="entry name" value="GSK-3"/>
</dbReference>
<dbReference type="PANTHER" id="PTHR24057:SF18">
    <property type="entry name" value="SERINE_THREONINE-PROTEIN KINASE R03D7.5-RELATED"/>
    <property type="match status" value="1"/>
</dbReference>
<dbReference type="AlphaFoldDB" id="A0AA36GC70"/>
<evidence type="ECO:0000256" key="1">
    <source>
        <dbReference type="ARBA" id="ARBA00005527"/>
    </source>
</evidence>
<dbReference type="GO" id="GO:0005634">
    <property type="term" value="C:nucleus"/>
    <property type="evidence" value="ECO:0007669"/>
    <property type="project" value="TreeGrafter"/>
</dbReference>
<evidence type="ECO:0000259" key="8">
    <source>
        <dbReference type="PROSITE" id="PS50011"/>
    </source>
</evidence>
<comment type="similarity">
    <text evidence="1">Belongs to the protein kinase superfamily. CMGC Ser/Thr protein kinase family. GSK-3 subfamily.</text>
</comment>
<organism evidence="9 10">
    <name type="scientific">Mesorhabditis spiculigera</name>
    <dbReference type="NCBI Taxonomy" id="96644"/>
    <lineage>
        <taxon>Eukaryota</taxon>
        <taxon>Metazoa</taxon>
        <taxon>Ecdysozoa</taxon>
        <taxon>Nematoda</taxon>
        <taxon>Chromadorea</taxon>
        <taxon>Rhabditida</taxon>
        <taxon>Rhabditina</taxon>
        <taxon>Rhabditomorpha</taxon>
        <taxon>Rhabditoidea</taxon>
        <taxon>Rhabditidae</taxon>
        <taxon>Mesorhabditinae</taxon>
        <taxon>Mesorhabditis</taxon>
    </lineage>
</organism>
<keyword evidence="2" id="KW-0723">Serine/threonine-protein kinase</keyword>
<feature type="domain" description="Protein kinase" evidence="8">
    <location>
        <begin position="27"/>
        <end position="312"/>
    </location>
</feature>
<gene>
    <name evidence="9" type="ORF">MSPICULIGERA_LOCUS24878</name>
</gene>
<evidence type="ECO:0000313" key="9">
    <source>
        <dbReference type="EMBL" id="CAJ0586896.1"/>
    </source>
</evidence>
<evidence type="ECO:0000256" key="2">
    <source>
        <dbReference type="ARBA" id="ARBA00022527"/>
    </source>
</evidence>
<evidence type="ECO:0000313" key="10">
    <source>
        <dbReference type="Proteomes" id="UP001177023"/>
    </source>
</evidence>
<evidence type="ECO:0000256" key="7">
    <source>
        <dbReference type="SAM" id="MobiDB-lite"/>
    </source>
</evidence>
<dbReference type="FunFam" id="1.10.510.10:FF:000624">
    <property type="entry name" value="Mitogen-activated protein kinase"/>
    <property type="match status" value="1"/>
</dbReference>
<dbReference type="PROSITE" id="PS00108">
    <property type="entry name" value="PROTEIN_KINASE_ST"/>
    <property type="match status" value="1"/>
</dbReference>
<dbReference type="InterPro" id="IPR000719">
    <property type="entry name" value="Prot_kinase_dom"/>
</dbReference>
<comment type="caution">
    <text evidence="9">The sequence shown here is derived from an EMBL/GenBank/DDBJ whole genome shotgun (WGS) entry which is preliminary data.</text>
</comment>
<dbReference type="PROSITE" id="PS50011">
    <property type="entry name" value="PROTEIN_KINASE_DOM"/>
    <property type="match status" value="1"/>
</dbReference>
<name>A0AA36GC70_9BILA</name>
<evidence type="ECO:0000256" key="6">
    <source>
        <dbReference type="ARBA" id="ARBA00022840"/>
    </source>
</evidence>
<accession>A0AA36GC70</accession>